<dbReference type="PROSITE" id="PS51635">
    <property type="entry name" value="PNPLA"/>
    <property type="match status" value="1"/>
</dbReference>
<evidence type="ECO:0000313" key="6">
    <source>
        <dbReference type="EMBL" id="MCP8940827.1"/>
    </source>
</evidence>
<keyword evidence="2 4" id="KW-0442">Lipid degradation</keyword>
<evidence type="ECO:0000259" key="5">
    <source>
        <dbReference type="PROSITE" id="PS51635"/>
    </source>
</evidence>
<feature type="active site" description="Proton acceptor" evidence="4">
    <location>
        <position position="202"/>
    </location>
</feature>
<dbReference type="InterPro" id="IPR016035">
    <property type="entry name" value="Acyl_Trfase/lysoPLipase"/>
</dbReference>
<feature type="short sequence motif" description="GXSXG" evidence="4">
    <location>
        <begin position="62"/>
        <end position="66"/>
    </location>
</feature>
<protein>
    <submittedName>
        <fullName evidence="6">Patatin-like phospholipase family protein</fullName>
    </submittedName>
</protein>
<dbReference type="RefSeq" id="WP_254746034.1">
    <property type="nucleotide sequence ID" value="NZ_JANCLU010000028.1"/>
</dbReference>
<evidence type="ECO:0000256" key="3">
    <source>
        <dbReference type="ARBA" id="ARBA00023098"/>
    </source>
</evidence>
<keyword evidence="1 4" id="KW-0378">Hydrolase</keyword>
<organism evidence="6 7">
    <name type="scientific">Alsobacter ponti</name>
    <dbReference type="NCBI Taxonomy" id="2962936"/>
    <lineage>
        <taxon>Bacteria</taxon>
        <taxon>Pseudomonadati</taxon>
        <taxon>Pseudomonadota</taxon>
        <taxon>Alphaproteobacteria</taxon>
        <taxon>Hyphomicrobiales</taxon>
        <taxon>Alsobacteraceae</taxon>
        <taxon>Alsobacter</taxon>
    </lineage>
</organism>
<feature type="short sequence motif" description="DGA/G" evidence="4">
    <location>
        <begin position="202"/>
        <end position="204"/>
    </location>
</feature>
<feature type="domain" description="PNPLA" evidence="5">
    <location>
        <begin position="18"/>
        <end position="216"/>
    </location>
</feature>
<evidence type="ECO:0000256" key="2">
    <source>
        <dbReference type="ARBA" id="ARBA00022963"/>
    </source>
</evidence>
<accession>A0ABT1LH41</accession>
<dbReference type="Pfam" id="PF01734">
    <property type="entry name" value="Patatin"/>
    <property type="match status" value="1"/>
</dbReference>
<feature type="active site" description="Nucleophile" evidence="4">
    <location>
        <position position="64"/>
    </location>
</feature>
<comment type="caution">
    <text evidence="6">The sequence shown here is derived from an EMBL/GenBank/DDBJ whole genome shotgun (WGS) entry which is preliminary data.</text>
</comment>
<evidence type="ECO:0000256" key="1">
    <source>
        <dbReference type="ARBA" id="ARBA00022801"/>
    </source>
</evidence>
<keyword evidence="7" id="KW-1185">Reference proteome</keyword>
<dbReference type="PANTHER" id="PTHR24185:SF1">
    <property type="entry name" value="CALCIUM-INDEPENDENT PHOSPHOLIPASE A2-GAMMA"/>
    <property type="match status" value="1"/>
</dbReference>
<evidence type="ECO:0000313" key="7">
    <source>
        <dbReference type="Proteomes" id="UP001205890"/>
    </source>
</evidence>
<proteinExistence type="predicted"/>
<sequence length="372" mass="40497">MPPPDLLSPRRPGQRRLLALDGGGIRGILTLAMLARMESDLARRSPDPGGFRLADWFDFIGGTSTGAIVASGLACGMSVADLSRFYVENGHAMFEKEMVLHRLWNLYRGDPLRDQLEAVFGADTTLGSPRLRTLLLAVTYNVTTNSPWLLTNNPAAKYNDRARPDCNLDIPLWTVVRASTAAPTFFPPEVVTLGPRRFVFVDGGMTPYNMPAFAMARIATAPTFGLNWPRGEESLLVVSVGTGGWDRAGRSPDDERASFIDVARQAPGQMMDGMAYDQDLNCRVFGRCRHGPRLDREVGDLVDPAQPGSRAFTYVRYDPDLTPAGLDALGLGGLDANQLTRLDAVDAIPQLQAVGEAFAAREWSLAHFAGFA</sequence>
<dbReference type="SUPFAM" id="SSF52151">
    <property type="entry name" value="FabD/lysophospholipase-like"/>
    <property type="match status" value="1"/>
</dbReference>
<feature type="short sequence motif" description="GXGXXG" evidence="4">
    <location>
        <begin position="22"/>
        <end position="27"/>
    </location>
</feature>
<dbReference type="EMBL" id="JANCLU010000028">
    <property type="protein sequence ID" value="MCP8940827.1"/>
    <property type="molecule type" value="Genomic_DNA"/>
</dbReference>
<name>A0ABT1LH41_9HYPH</name>
<gene>
    <name evidence="6" type="ORF">NK718_20060</name>
</gene>
<dbReference type="PANTHER" id="PTHR24185">
    <property type="entry name" value="CALCIUM-INDEPENDENT PHOSPHOLIPASE A2-GAMMA"/>
    <property type="match status" value="1"/>
</dbReference>
<dbReference type="Gene3D" id="3.40.1090.10">
    <property type="entry name" value="Cytosolic phospholipase A2 catalytic domain"/>
    <property type="match status" value="1"/>
</dbReference>
<reference evidence="6 7" key="1">
    <citation type="submission" date="2022-07" db="EMBL/GenBank/DDBJ databases">
        <authorList>
            <person name="Li W.-J."/>
            <person name="Deng Q.-Q."/>
        </authorList>
    </citation>
    <scope>NUCLEOTIDE SEQUENCE [LARGE SCALE GENOMIC DNA]</scope>
    <source>
        <strain evidence="6 7">SYSU M60028</strain>
    </source>
</reference>
<dbReference type="Proteomes" id="UP001205890">
    <property type="component" value="Unassembled WGS sequence"/>
</dbReference>
<evidence type="ECO:0000256" key="4">
    <source>
        <dbReference type="PROSITE-ProRule" id="PRU01161"/>
    </source>
</evidence>
<keyword evidence="3 4" id="KW-0443">Lipid metabolism</keyword>
<dbReference type="InterPro" id="IPR002641">
    <property type="entry name" value="PNPLA_dom"/>
</dbReference>